<proteinExistence type="predicted"/>
<feature type="compositionally biased region" description="Basic and acidic residues" evidence="1">
    <location>
        <begin position="304"/>
        <end position="315"/>
    </location>
</feature>
<evidence type="ECO:0000313" key="2">
    <source>
        <dbReference type="EMBL" id="GHP05427.1"/>
    </source>
</evidence>
<reference evidence="2" key="1">
    <citation type="submission" date="2020-10" db="EMBL/GenBank/DDBJ databases">
        <title>Unveiling of a novel bifunctional photoreceptor, Dualchrome1, isolated from a cosmopolitan green alga.</title>
        <authorList>
            <person name="Suzuki S."/>
            <person name="Kawachi M."/>
        </authorList>
    </citation>
    <scope>NUCLEOTIDE SEQUENCE</scope>
    <source>
        <strain evidence="2">NIES 2893</strain>
    </source>
</reference>
<feature type="region of interest" description="Disordered" evidence="1">
    <location>
        <begin position="251"/>
        <end position="351"/>
    </location>
</feature>
<feature type="region of interest" description="Disordered" evidence="1">
    <location>
        <begin position="1"/>
        <end position="40"/>
    </location>
</feature>
<dbReference type="EMBL" id="BNJQ01000010">
    <property type="protein sequence ID" value="GHP05427.1"/>
    <property type="molecule type" value="Genomic_DNA"/>
</dbReference>
<keyword evidence="3" id="KW-1185">Reference proteome</keyword>
<dbReference type="Proteomes" id="UP000660262">
    <property type="component" value="Unassembled WGS sequence"/>
</dbReference>
<organism evidence="2 3">
    <name type="scientific">Pycnococcus provasolii</name>
    <dbReference type="NCBI Taxonomy" id="41880"/>
    <lineage>
        <taxon>Eukaryota</taxon>
        <taxon>Viridiplantae</taxon>
        <taxon>Chlorophyta</taxon>
        <taxon>Pseudoscourfieldiophyceae</taxon>
        <taxon>Pseudoscourfieldiales</taxon>
        <taxon>Pycnococcaceae</taxon>
        <taxon>Pycnococcus</taxon>
    </lineage>
</organism>
<gene>
    <name evidence="2" type="ORF">PPROV_000417800</name>
</gene>
<comment type="caution">
    <text evidence="2">The sequence shown here is derived from an EMBL/GenBank/DDBJ whole genome shotgun (WGS) entry which is preliminary data.</text>
</comment>
<feature type="region of interest" description="Disordered" evidence="1">
    <location>
        <begin position="117"/>
        <end position="144"/>
    </location>
</feature>
<feature type="compositionally biased region" description="Low complexity" evidence="1">
    <location>
        <begin position="266"/>
        <end position="279"/>
    </location>
</feature>
<evidence type="ECO:0000313" key="3">
    <source>
        <dbReference type="Proteomes" id="UP000660262"/>
    </source>
</evidence>
<feature type="compositionally biased region" description="Polar residues" evidence="1">
    <location>
        <begin position="119"/>
        <end position="128"/>
    </location>
</feature>
<name>A0A830HK95_9CHLO</name>
<feature type="compositionally biased region" description="Low complexity" evidence="1">
    <location>
        <begin position="129"/>
        <end position="140"/>
    </location>
</feature>
<sequence length="351" mass="38574">MPRTPRPRGEQQQQRQRHLSSSLVGSTPAPAPGIPAHEHEHDAPIPASLLTRLRERDVLLVEIQRENLLLKQTLNSVHLELTTLRAIAGNGGKLAQLTQENEKLIARWEARNRTAVAYKSSQDNASRSTTPAKKTPAKTTTKAKRRVKRVDAVLATIEDSRDDNLLRHAMLTWTRCVLHKCAAAQAKKKRDLTEASSAAMERGARLGRARAAIAMSRWLAGRAGRALQRARDGYGAAALCRWRMAAASAKLERRRRREDKVLRIRTAQPSSPSPTSQAPRAGKRSWLAPPSPLGEQKTQNSPKGAKDGQLRREGSLDMEDVISLVGHLGGARRRSTSRKGGGASMSIPNFS</sequence>
<accession>A0A830HK95</accession>
<dbReference type="AlphaFoldDB" id="A0A830HK95"/>
<evidence type="ECO:0000256" key="1">
    <source>
        <dbReference type="SAM" id="MobiDB-lite"/>
    </source>
</evidence>
<protein>
    <submittedName>
        <fullName evidence="2">Uncharacterized protein</fullName>
    </submittedName>
</protein>